<proteinExistence type="predicted"/>
<dbReference type="EMBL" id="LNZH02000216">
    <property type="protein sequence ID" value="OCB84134.1"/>
    <property type="molecule type" value="Genomic_DNA"/>
</dbReference>
<gene>
    <name evidence="8" type="ORF">A7U60_g8808</name>
</gene>
<evidence type="ECO:0000256" key="3">
    <source>
        <dbReference type="ARBA" id="ARBA00022989"/>
    </source>
</evidence>
<dbReference type="Pfam" id="PF03798">
    <property type="entry name" value="TRAM_LAG1_CLN8"/>
    <property type="match status" value="1"/>
</dbReference>
<dbReference type="SMART" id="SM00724">
    <property type="entry name" value="TLC"/>
    <property type="match status" value="1"/>
</dbReference>
<dbReference type="PROSITE" id="PS50922">
    <property type="entry name" value="TLC"/>
    <property type="match status" value="1"/>
</dbReference>
<evidence type="ECO:0000256" key="6">
    <source>
        <dbReference type="SAM" id="Phobius"/>
    </source>
</evidence>
<sequence length="301" mass="33795">MSGILASMRLALQDLSRPFVLPLGITKLPEYAHVIAASSLSFFFIHLVLAPLLSKALFPRSYGQLKSHRSRNNWNIHIVSLIHALTVIPLAFKSLYLPALDADRAFGWDPQYGTLAGIACGYFIWDTLESLWHFSDISFVIHGGHHQFISNSTLVGLEFKRLLLHLGVACFFIYFLSFTPFIAYFGPRFLLWELSTPFLNIHWFLDKMNLTGSTIQLVNGILLLSSFAGARLVYGFIKTLFAIKDQVPLGVTLTYGLGNVVLNVLNIFWFVKMISALQKRMKPTENGVKIANGDANVKKTK</sequence>
<protein>
    <submittedName>
        <fullName evidence="8">DUF887-domain-containing protein</fullName>
    </submittedName>
</protein>
<feature type="transmembrane region" description="Helical" evidence="6">
    <location>
        <begin position="249"/>
        <end position="271"/>
    </location>
</feature>
<feature type="transmembrane region" description="Helical" evidence="6">
    <location>
        <begin position="217"/>
        <end position="237"/>
    </location>
</feature>
<dbReference type="InterPro" id="IPR050846">
    <property type="entry name" value="TLCD"/>
</dbReference>
<dbReference type="OrthoDB" id="10266980at2759"/>
<reference evidence="8" key="1">
    <citation type="submission" date="2016-06" db="EMBL/GenBank/DDBJ databases">
        <title>Draft Genome sequence of the fungus Inonotus baumii.</title>
        <authorList>
            <person name="Zhu H."/>
            <person name="Lin W."/>
        </authorList>
    </citation>
    <scope>NUCLEOTIDE SEQUENCE</scope>
    <source>
        <strain evidence="8">821</strain>
    </source>
</reference>
<dbReference type="GO" id="GO:0016020">
    <property type="term" value="C:membrane"/>
    <property type="evidence" value="ECO:0007669"/>
    <property type="project" value="UniProtKB-SubCell"/>
</dbReference>
<feature type="transmembrane region" description="Helical" evidence="6">
    <location>
        <begin position="31"/>
        <end position="53"/>
    </location>
</feature>
<feature type="domain" description="TLC" evidence="7">
    <location>
        <begin position="69"/>
        <end position="282"/>
    </location>
</feature>
<comment type="subcellular location">
    <subcellularLocation>
        <location evidence="1">Membrane</location>
        <topology evidence="1">Multi-pass membrane protein</topology>
    </subcellularLocation>
</comment>
<dbReference type="GO" id="GO:0005783">
    <property type="term" value="C:endoplasmic reticulum"/>
    <property type="evidence" value="ECO:0007669"/>
    <property type="project" value="TreeGrafter"/>
</dbReference>
<dbReference type="Proteomes" id="UP000757232">
    <property type="component" value="Unassembled WGS sequence"/>
</dbReference>
<dbReference type="PANTHER" id="PTHR13439">
    <property type="entry name" value="CT120 PROTEIN"/>
    <property type="match status" value="1"/>
</dbReference>
<evidence type="ECO:0000256" key="1">
    <source>
        <dbReference type="ARBA" id="ARBA00004141"/>
    </source>
</evidence>
<keyword evidence="9" id="KW-1185">Reference proteome</keyword>
<evidence type="ECO:0000256" key="5">
    <source>
        <dbReference type="PROSITE-ProRule" id="PRU00205"/>
    </source>
</evidence>
<feature type="transmembrane region" description="Helical" evidence="6">
    <location>
        <begin position="112"/>
        <end position="128"/>
    </location>
</feature>
<evidence type="ECO:0000259" key="7">
    <source>
        <dbReference type="PROSITE" id="PS50922"/>
    </source>
</evidence>
<evidence type="ECO:0000313" key="8">
    <source>
        <dbReference type="EMBL" id="OCB84134.1"/>
    </source>
</evidence>
<organism evidence="8 9">
    <name type="scientific">Sanghuangporus baumii</name>
    <name type="common">Phellinus baumii</name>
    <dbReference type="NCBI Taxonomy" id="108892"/>
    <lineage>
        <taxon>Eukaryota</taxon>
        <taxon>Fungi</taxon>
        <taxon>Dikarya</taxon>
        <taxon>Basidiomycota</taxon>
        <taxon>Agaricomycotina</taxon>
        <taxon>Agaricomycetes</taxon>
        <taxon>Hymenochaetales</taxon>
        <taxon>Hymenochaetaceae</taxon>
        <taxon>Sanghuangporus</taxon>
    </lineage>
</organism>
<comment type="caution">
    <text evidence="8">The sequence shown here is derived from an EMBL/GenBank/DDBJ whole genome shotgun (WGS) entry which is preliminary data.</text>
</comment>
<evidence type="ECO:0000256" key="2">
    <source>
        <dbReference type="ARBA" id="ARBA00022692"/>
    </source>
</evidence>
<dbReference type="InterPro" id="IPR006634">
    <property type="entry name" value="TLC-dom"/>
</dbReference>
<dbReference type="GO" id="GO:0055088">
    <property type="term" value="P:lipid homeostasis"/>
    <property type="evidence" value="ECO:0007669"/>
    <property type="project" value="TreeGrafter"/>
</dbReference>
<name>A0A9Q5HQQ0_SANBA</name>
<dbReference type="PANTHER" id="PTHR13439:SF0">
    <property type="entry name" value="TOPOISOMERASE I DAMAGE AFFECTED PROTEIN 4"/>
    <property type="match status" value="1"/>
</dbReference>
<evidence type="ECO:0000313" key="9">
    <source>
        <dbReference type="Proteomes" id="UP000757232"/>
    </source>
</evidence>
<feature type="transmembrane region" description="Helical" evidence="6">
    <location>
        <begin position="74"/>
        <end position="92"/>
    </location>
</feature>
<evidence type="ECO:0000256" key="4">
    <source>
        <dbReference type="ARBA" id="ARBA00023136"/>
    </source>
</evidence>
<keyword evidence="2 5" id="KW-0812">Transmembrane</keyword>
<keyword evidence="4 5" id="KW-0472">Membrane</keyword>
<keyword evidence="3 6" id="KW-1133">Transmembrane helix</keyword>
<dbReference type="AlphaFoldDB" id="A0A9Q5HQQ0"/>
<accession>A0A9Q5HQQ0</accession>
<feature type="transmembrane region" description="Helical" evidence="6">
    <location>
        <begin position="162"/>
        <end position="183"/>
    </location>
</feature>